<dbReference type="EMBL" id="JAJJMA010219960">
    <property type="protein sequence ID" value="MCL7041086.1"/>
    <property type="molecule type" value="Genomic_DNA"/>
</dbReference>
<dbReference type="AlphaFoldDB" id="A0AA42AVE7"/>
<comment type="caution">
    <text evidence="1">The sequence shown here is derived from an EMBL/GenBank/DDBJ whole genome shotgun (WGS) entry which is preliminary data.</text>
</comment>
<organism evidence="1 2">
    <name type="scientific">Papaver nudicaule</name>
    <name type="common">Iceland poppy</name>
    <dbReference type="NCBI Taxonomy" id="74823"/>
    <lineage>
        <taxon>Eukaryota</taxon>
        <taxon>Viridiplantae</taxon>
        <taxon>Streptophyta</taxon>
        <taxon>Embryophyta</taxon>
        <taxon>Tracheophyta</taxon>
        <taxon>Spermatophyta</taxon>
        <taxon>Magnoliopsida</taxon>
        <taxon>Ranunculales</taxon>
        <taxon>Papaveraceae</taxon>
        <taxon>Papaveroideae</taxon>
        <taxon>Papaver</taxon>
    </lineage>
</organism>
<dbReference type="PANTHER" id="PTHR46868">
    <property type="entry name" value="FCS-LIKE ZINC FINGER 11"/>
    <property type="match status" value="1"/>
</dbReference>
<keyword evidence="2" id="KW-1185">Reference proteome</keyword>
<name>A0AA42AVE7_PAPNU</name>
<accession>A0AA42AVE7</accession>
<sequence length="201" mass="22071">MDSAMETKSLPKDYGSASNFIGSENEFGTSRIQLETKTLGRNRSWLSDSDKIMFSKNFSLDEARSGLPLIIGGAADSNNFVGMKPSSLPMSFGSMNGIIGDILASEIELSEDYTCVTSHGPNPKTTHIFCDCFLECHTGEMANCNKKNEQGIESPWIGERRGDKAFCSSNCPSREILFEEKMEKAGKDNSTENSIGLTYKM</sequence>
<dbReference type="Proteomes" id="UP001177140">
    <property type="component" value="Unassembled WGS sequence"/>
</dbReference>
<dbReference type="InterPro" id="IPR044585">
    <property type="entry name" value="FLZ10/11"/>
</dbReference>
<protein>
    <recommendedName>
        <fullName evidence="3">FLZ-type domain-containing protein</fullName>
    </recommendedName>
</protein>
<evidence type="ECO:0000313" key="1">
    <source>
        <dbReference type="EMBL" id="MCL7041086.1"/>
    </source>
</evidence>
<evidence type="ECO:0000313" key="2">
    <source>
        <dbReference type="Proteomes" id="UP001177140"/>
    </source>
</evidence>
<dbReference type="PANTHER" id="PTHR46868:SF3">
    <property type="entry name" value="FCS-LIKE ZINC FINGER 11"/>
    <property type="match status" value="1"/>
</dbReference>
<proteinExistence type="predicted"/>
<gene>
    <name evidence="1" type="ORF">MKW94_011833</name>
</gene>
<reference evidence="1" key="1">
    <citation type="submission" date="2022-03" db="EMBL/GenBank/DDBJ databases">
        <title>A functionally conserved STORR gene fusion in Papaver species that diverged 16.8 million years ago.</title>
        <authorList>
            <person name="Catania T."/>
        </authorList>
    </citation>
    <scope>NUCLEOTIDE SEQUENCE</scope>
    <source>
        <strain evidence="1">S-191538</strain>
    </source>
</reference>
<evidence type="ECO:0008006" key="3">
    <source>
        <dbReference type="Google" id="ProtNLM"/>
    </source>
</evidence>